<dbReference type="RefSeq" id="XP_013414847.1">
    <property type="nucleotide sequence ID" value="XM_013559393.1"/>
</dbReference>
<dbReference type="InterPro" id="IPR038765">
    <property type="entry name" value="Papain-like_cys_pep_sf"/>
</dbReference>
<dbReference type="PROSITE" id="PS00972">
    <property type="entry name" value="USP_1"/>
    <property type="match status" value="1"/>
</dbReference>
<dbReference type="CDD" id="cd17039">
    <property type="entry name" value="Ubl_ubiquitin_like"/>
    <property type="match status" value="1"/>
</dbReference>
<evidence type="ECO:0000313" key="9">
    <source>
        <dbReference type="Proteomes" id="UP000085678"/>
    </source>
</evidence>
<keyword evidence="9" id="KW-1185">Reference proteome</keyword>
<evidence type="ECO:0000256" key="2">
    <source>
        <dbReference type="ARBA" id="ARBA00012759"/>
    </source>
</evidence>
<proteinExistence type="predicted"/>
<dbReference type="Proteomes" id="UP000085678">
    <property type="component" value="Unplaced"/>
</dbReference>
<evidence type="ECO:0000256" key="4">
    <source>
        <dbReference type="ARBA" id="ARBA00022786"/>
    </source>
</evidence>
<dbReference type="FunFam" id="3.90.70.10:FF:000048">
    <property type="entry name" value="Ubiquitin carboxyl-terminal hydrolase 31"/>
    <property type="match status" value="1"/>
</dbReference>
<dbReference type="GO" id="GO:0004843">
    <property type="term" value="F:cysteine-type deubiquitinase activity"/>
    <property type="evidence" value="ECO:0007669"/>
    <property type="project" value="UniProtKB-EC"/>
</dbReference>
<dbReference type="Gene3D" id="3.90.70.10">
    <property type="entry name" value="Cysteine proteinases"/>
    <property type="match status" value="2"/>
</dbReference>
<dbReference type="FunFam" id="3.90.70.10:FF:000046">
    <property type="entry name" value="ubiquitin carboxyl-terminal hydrolase 31"/>
    <property type="match status" value="1"/>
</dbReference>
<evidence type="ECO:0000313" key="10">
    <source>
        <dbReference type="RefSeq" id="XP_013414847.1"/>
    </source>
</evidence>
<feature type="compositionally biased region" description="Polar residues" evidence="7">
    <location>
        <begin position="839"/>
        <end position="852"/>
    </location>
</feature>
<evidence type="ECO:0000256" key="6">
    <source>
        <dbReference type="ARBA" id="ARBA00022807"/>
    </source>
</evidence>
<dbReference type="PANTHER" id="PTHR21646">
    <property type="entry name" value="UBIQUITIN CARBOXYL-TERMINAL HYDROLASE"/>
    <property type="match status" value="1"/>
</dbReference>
<evidence type="ECO:0000256" key="3">
    <source>
        <dbReference type="ARBA" id="ARBA00022670"/>
    </source>
</evidence>
<accession>A0A1S3JX10</accession>
<dbReference type="GO" id="GO:0005634">
    <property type="term" value="C:nucleus"/>
    <property type="evidence" value="ECO:0007669"/>
    <property type="project" value="UniProtKB-ARBA"/>
</dbReference>
<dbReference type="PANTHER" id="PTHR21646:SF14">
    <property type="entry name" value="FI05488P"/>
    <property type="match status" value="1"/>
</dbReference>
<feature type="domain" description="USP" evidence="8">
    <location>
        <begin position="144"/>
        <end position="753"/>
    </location>
</feature>
<dbReference type="CDD" id="cd02674">
    <property type="entry name" value="Peptidase_C19R"/>
    <property type="match status" value="1"/>
</dbReference>
<keyword evidence="4" id="KW-0833">Ubl conjugation pathway</keyword>
<dbReference type="InterPro" id="IPR001394">
    <property type="entry name" value="Peptidase_C19_UCH"/>
</dbReference>
<dbReference type="InterPro" id="IPR028889">
    <property type="entry name" value="USP"/>
</dbReference>
<dbReference type="PROSITE" id="PS00973">
    <property type="entry name" value="USP_2"/>
    <property type="match status" value="1"/>
</dbReference>
<dbReference type="KEGG" id="lak:106176849"/>
<dbReference type="SUPFAM" id="SSF54001">
    <property type="entry name" value="Cysteine proteinases"/>
    <property type="match status" value="1"/>
</dbReference>
<dbReference type="PROSITE" id="PS50235">
    <property type="entry name" value="USP_3"/>
    <property type="match status" value="1"/>
</dbReference>
<name>A0A1S3JX10_LINAN</name>
<dbReference type="Pfam" id="PF00443">
    <property type="entry name" value="UCH"/>
    <property type="match status" value="1"/>
</dbReference>
<dbReference type="OrthoDB" id="265776at2759"/>
<dbReference type="STRING" id="7574.A0A1S3JX10"/>
<feature type="region of interest" description="Disordered" evidence="7">
    <location>
        <begin position="1"/>
        <end position="57"/>
    </location>
</feature>
<gene>
    <name evidence="10" type="primary">LOC106176849</name>
</gene>
<feature type="compositionally biased region" description="Polar residues" evidence="7">
    <location>
        <begin position="862"/>
        <end position="885"/>
    </location>
</feature>
<evidence type="ECO:0000256" key="5">
    <source>
        <dbReference type="ARBA" id="ARBA00022801"/>
    </source>
</evidence>
<dbReference type="EC" id="3.4.19.12" evidence="2"/>
<evidence type="ECO:0000256" key="7">
    <source>
        <dbReference type="SAM" id="MobiDB-lite"/>
    </source>
</evidence>
<feature type="region of interest" description="Disordered" evidence="7">
    <location>
        <begin position="99"/>
        <end position="134"/>
    </location>
</feature>
<dbReference type="FunCoup" id="A0A1S3JX10">
    <property type="interactions" value="135"/>
</dbReference>
<feature type="compositionally biased region" description="Polar residues" evidence="7">
    <location>
        <begin position="977"/>
        <end position="1014"/>
    </location>
</feature>
<comment type="catalytic activity">
    <reaction evidence="1">
        <text>Thiol-dependent hydrolysis of ester, thioester, amide, peptide and isopeptide bonds formed by the C-terminal Gly of ubiquitin (a 76-residue protein attached to proteins as an intracellular targeting signal).</text>
        <dbReference type="EC" id="3.4.19.12"/>
    </reaction>
</comment>
<reference evidence="10" key="1">
    <citation type="submission" date="2025-08" db="UniProtKB">
        <authorList>
            <consortium name="RefSeq"/>
        </authorList>
    </citation>
    <scope>IDENTIFICATION</scope>
    <source>
        <tissue evidence="10">Gonads</tissue>
    </source>
</reference>
<organism evidence="9 10">
    <name type="scientific">Lingula anatina</name>
    <name type="common">Brachiopod</name>
    <name type="synonym">Lingula unguis</name>
    <dbReference type="NCBI Taxonomy" id="7574"/>
    <lineage>
        <taxon>Eukaryota</taxon>
        <taxon>Metazoa</taxon>
        <taxon>Spiralia</taxon>
        <taxon>Lophotrochozoa</taxon>
        <taxon>Brachiopoda</taxon>
        <taxon>Linguliformea</taxon>
        <taxon>Lingulata</taxon>
        <taxon>Lingulida</taxon>
        <taxon>Linguloidea</taxon>
        <taxon>Lingulidae</taxon>
        <taxon>Lingula</taxon>
    </lineage>
</organism>
<dbReference type="InterPro" id="IPR018200">
    <property type="entry name" value="USP_CS"/>
</dbReference>
<dbReference type="AlphaFoldDB" id="A0A1S3JX10"/>
<feature type="compositionally biased region" description="Polar residues" evidence="7">
    <location>
        <begin position="38"/>
        <end position="57"/>
    </location>
</feature>
<dbReference type="GO" id="GO:0006508">
    <property type="term" value="P:proteolysis"/>
    <property type="evidence" value="ECO:0007669"/>
    <property type="project" value="UniProtKB-KW"/>
</dbReference>
<dbReference type="InterPro" id="IPR050185">
    <property type="entry name" value="Ub_carboxyl-term_hydrolase"/>
</dbReference>
<feature type="compositionally biased region" description="Low complexity" evidence="7">
    <location>
        <begin position="899"/>
        <end position="913"/>
    </location>
</feature>
<evidence type="ECO:0000259" key="8">
    <source>
        <dbReference type="PROSITE" id="PS50235"/>
    </source>
</evidence>
<dbReference type="GO" id="GO:0016579">
    <property type="term" value="P:protein deubiquitination"/>
    <property type="evidence" value="ECO:0007669"/>
    <property type="project" value="InterPro"/>
</dbReference>
<dbReference type="GeneID" id="106176849"/>
<keyword evidence="6" id="KW-0788">Thiol protease</keyword>
<keyword evidence="3" id="KW-0645">Protease</keyword>
<sequence>MSTKVPSRQRAASDGDVLEDDEDEGGFAGAPLQEGHPQVSQSVSGVGKTQSLDRQNSVEVHSYVQNKRKGFKPSKSFGNFVKFMKRMLPVYAKKKNTSSATSDIVTGAGGRRSSDTVDSTLHPSRPNGHSPYINQKNGFTPGVSGLKNHGNTCFMNAVLQCLSNTDILAEYFVTDQYKEDIGRHNKYSSKRFGTKGEVTDQLAVLLKSIWTCQYTPEVSSEFKSVIGKYGTQYRGYAQHDAQEFLMWLLDKLHEDLNIAPKKKYKQLKSSHYKTEEQAAEAALASHNRCNNSFVYELFQALYRSSLRCPRCSQQSNTFDPFLCVSLPIPQKTTRPVYVTIVYLDARPKQVRIGLTMEVGSTVQDLRETLSTETGIEPQQIVLTEIYFDGFHRTFNDDQPLSDIHESVNLYAIECPSAPVDKSRQAQLTDPTSYGSPCEQTGSCVYREEQLCQLGVSPSRFGSPQVLMVDRESTFEELQEEILTLLADSIKEGVQIQKDSPLFRLRVVDGIAGKCYLPHDVDHPLYMPTVDRALTHHLPSAGPQHLKLVAEWEPETKASLITSSPGDSIQEHASVQQAKQAQNKTVVANLEQCFSLYTKEEKLGAEDAWNCPTCKKLQQGTIKKLSLWSLPDILVIHLKRFKQVGMKRVKMTTLVEFPVTGLDMSTHVVRKTTNQSQWSPWRRHRKHCPCPEDYVYDLYAVCNHYGNMAGGHYTAFCKNPADDLWYSFDDTHVSQIREDQTVTSAAYLLFYQRRTFSNHHSCGSSSSSSGGEHWVYRMQPFQFKPRSASQSEENLLDNDNAGLTSEERRNIAAYATMRRPKSKSGTVSPLDLSAPLAQQDGMTPPSSRSQSPAKSPKEHRTSDSSSQKRSPTKSQKSLSLEPQSPSRVKGTAAATNSVGSKSSNLNKNFSSASSQQQPYVVVNGHSEEEVGQKQAALPGRQPLPEKQTTFSSFKARPPINQNNSGPKQEPPQDLVKNAGSSQARPLQNGIQHMGSRNHSTQFRSPQLPRSKSSAMSGGVYTDRNGPVDATLRRFKSTGDSLDASSDSREGDQLQKGNQRPKKVNYALFHESCV</sequence>
<protein>
    <recommendedName>
        <fullName evidence="2">ubiquitinyl hydrolase 1</fullName>
        <ecNumber evidence="2">3.4.19.12</ecNumber>
    </recommendedName>
</protein>
<keyword evidence="5 10" id="KW-0378">Hydrolase</keyword>
<evidence type="ECO:0000256" key="1">
    <source>
        <dbReference type="ARBA" id="ARBA00000707"/>
    </source>
</evidence>
<feature type="compositionally biased region" description="Acidic residues" evidence="7">
    <location>
        <begin position="16"/>
        <end position="25"/>
    </location>
</feature>
<dbReference type="InParanoid" id="A0A1S3JX10"/>
<feature type="region of interest" description="Disordered" evidence="7">
    <location>
        <begin position="812"/>
        <end position="1072"/>
    </location>
</feature>